<dbReference type="PANTHER" id="PTHR39217">
    <property type="match status" value="1"/>
</dbReference>
<comment type="caution">
    <text evidence="1">The sequence shown here is derived from an EMBL/GenBank/DDBJ whole genome shotgun (WGS) entry which is preliminary data.</text>
</comment>
<accession>A0A7Z8K3M1</accession>
<evidence type="ECO:0000313" key="1">
    <source>
        <dbReference type="EMBL" id="TKR27293.1"/>
    </source>
</evidence>
<evidence type="ECO:0000313" key="2">
    <source>
        <dbReference type="Proteomes" id="UP000308121"/>
    </source>
</evidence>
<sequence>MPRVTTRIALATCAALPDLDPDDAPLVTALRDRGLEVESPVWNAADVDWSSYDAVVVRSTWDYTERPRDFRWWTQRVAQASRLINPAQVLTWNIDKIYQRSMEAAGLPIVPTIWMDPARNFNARAIHTRFPAFGDFVIKPTVSAGSRDTGRYAADETPSRALAIQHVKRLLDDGRHVMVQRYLKQVDTVGETALVYFDGQLSHAVRKAPLLEGPYREGETDGVLYKEEVMTPREASEAELALGQRVVDALPELIQGVEQPLAYTRVDLIPDDQGNPVVLELELIEPSFFFAQAPEAVDRFADAITRRL</sequence>
<dbReference type="InterPro" id="IPR053191">
    <property type="entry name" value="DcsG_Biosynth_Enzyme"/>
</dbReference>
<dbReference type="AlphaFoldDB" id="A0A7Z8K3M1"/>
<organism evidence="1 2">
    <name type="scientific">Cellulomonas hominis</name>
    <dbReference type="NCBI Taxonomy" id="156981"/>
    <lineage>
        <taxon>Bacteria</taxon>
        <taxon>Bacillati</taxon>
        <taxon>Actinomycetota</taxon>
        <taxon>Actinomycetes</taxon>
        <taxon>Micrococcales</taxon>
        <taxon>Cellulomonadaceae</taxon>
        <taxon>Cellulomonas</taxon>
    </lineage>
</organism>
<dbReference type="OrthoDB" id="3373978at2"/>
<reference evidence="1 2" key="1">
    <citation type="submission" date="2019-05" db="EMBL/GenBank/DDBJ databases">
        <title>Genome sequence of Cellulomonas hominis strain CS1.</title>
        <authorList>
            <person name="Belmont J."/>
            <person name="Maclea K.S."/>
        </authorList>
    </citation>
    <scope>NUCLEOTIDE SEQUENCE [LARGE SCALE GENOMIC DNA]</scope>
    <source>
        <strain evidence="1 2">CS1</strain>
    </source>
</reference>
<name>A0A7Z8K3M1_9CELL</name>
<protein>
    <recommendedName>
        <fullName evidence="3">ATP-grasp domain-containing protein</fullName>
    </recommendedName>
</protein>
<proteinExistence type="predicted"/>
<dbReference type="SUPFAM" id="SSF56059">
    <property type="entry name" value="Glutathione synthetase ATP-binding domain-like"/>
    <property type="match status" value="1"/>
</dbReference>
<dbReference type="EMBL" id="SZYE01000004">
    <property type="protein sequence ID" value="TKR27293.1"/>
    <property type="molecule type" value="Genomic_DNA"/>
</dbReference>
<gene>
    <name evidence="1" type="ORF">FA014_01420</name>
</gene>
<dbReference type="PANTHER" id="PTHR39217:SF1">
    <property type="entry name" value="GLUTATHIONE SYNTHETASE"/>
    <property type="match status" value="1"/>
</dbReference>
<dbReference type="Proteomes" id="UP000308121">
    <property type="component" value="Unassembled WGS sequence"/>
</dbReference>
<evidence type="ECO:0008006" key="3">
    <source>
        <dbReference type="Google" id="ProtNLM"/>
    </source>
</evidence>